<proteinExistence type="predicted"/>
<dbReference type="Pfam" id="PF13302">
    <property type="entry name" value="Acetyltransf_3"/>
    <property type="match status" value="1"/>
</dbReference>
<dbReference type="InterPro" id="IPR051908">
    <property type="entry name" value="Ribosomal_N-acetyltransferase"/>
</dbReference>
<evidence type="ECO:0000313" key="3">
    <source>
        <dbReference type="EMBL" id="PWH06353.1"/>
    </source>
</evidence>
<dbReference type="PANTHER" id="PTHR43441">
    <property type="entry name" value="RIBOSOMAL-PROTEIN-SERINE ACETYLTRANSFERASE"/>
    <property type="match status" value="1"/>
</dbReference>
<dbReference type="GO" id="GO:0005737">
    <property type="term" value="C:cytoplasm"/>
    <property type="evidence" value="ECO:0007669"/>
    <property type="project" value="TreeGrafter"/>
</dbReference>
<keyword evidence="3" id="KW-0808">Transferase</keyword>
<dbReference type="InterPro" id="IPR000182">
    <property type="entry name" value="GNAT_dom"/>
</dbReference>
<evidence type="ECO:0000313" key="4">
    <source>
        <dbReference type="Proteomes" id="UP000245590"/>
    </source>
</evidence>
<dbReference type="Gene3D" id="3.40.630.30">
    <property type="match status" value="1"/>
</dbReference>
<dbReference type="GO" id="GO:1990189">
    <property type="term" value="F:protein N-terminal-serine acetyltransferase activity"/>
    <property type="evidence" value="ECO:0007669"/>
    <property type="project" value="TreeGrafter"/>
</dbReference>
<dbReference type="Proteomes" id="UP000245590">
    <property type="component" value="Unassembled WGS sequence"/>
</dbReference>
<dbReference type="GO" id="GO:0008999">
    <property type="term" value="F:protein-N-terminal-alanine acetyltransferase activity"/>
    <property type="evidence" value="ECO:0007669"/>
    <property type="project" value="TreeGrafter"/>
</dbReference>
<dbReference type="OrthoDB" id="9795188at2"/>
<name>A0A2U2RKG0_9MICO</name>
<keyword evidence="4" id="KW-1185">Reference proteome</keyword>
<dbReference type="PANTHER" id="PTHR43441:SF2">
    <property type="entry name" value="FAMILY ACETYLTRANSFERASE, PUTATIVE (AFU_ORTHOLOGUE AFUA_7G00850)-RELATED"/>
    <property type="match status" value="1"/>
</dbReference>
<gene>
    <name evidence="3" type="ORF">DEO23_05070</name>
</gene>
<protein>
    <submittedName>
        <fullName evidence="3">GNAT family N-acetyltransferase</fullName>
    </submittedName>
</protein>
<feature type="region of interest" description="Disordered" evidence="1">
    <location>
        <begin position="1"/>
        <end position="39"/>
    </location>
</feature>
<sequence length="225" mass="23870">MAATARGAAAGVPAGGRGARVSAEREHHHTRPAGGPPHLAETITLHPLTPDDAAAIVAAEDESTIRFLSGGRSTVDGTRAYIERLDREAAAGKRKRTFGIWVEGSLVGTIDYDPDVTDGLDPGDVNIAYGVASRMRGRGIAVRAVELVCAIIRERGVGDRAAIRTADDNPASQKVASRAGFQHLRTFESATDVDGLGAPLMMQAYVRDLRRDLGGRHGRVSQTER</sequence>
<comment type="caution">
    <text evidence="3">The sequence shown here is derived from an EMBL/GenBank/DDBJ whole genome shotgun (WGS) entry which is preliminary data.</text>
</comment>
<dbReference type="AlphaFoldDB" id="A0A2U2RKG0"/>
<dbReference type="PROSITE" id="PS51186">
    <property type="entry name" value="GNAT"/>
    <property type="match status" value="1"/>
</dbReference>
<dbReference type="InterPro" id="IPR016181">
    <property type="entry name" value="Acyl_CoA_acyltransferase"/>
</dbReference>
<dbReference type="SUPFAM" id="SSF55729">
    <property type="entry name" value="Acyl-CoA N-acyltransferases (Nat)"/>
    <property type="match status" value="1"/>
</dbReference>
<reference evidence="3 4" key="1">
    <citation type="submission" date="2018-05" db="EMBL/GenBank/DDBJ databases">
        <title>Brachybacterium sp. M1HQ-2T, whole genome shotgun sequence.</title>
        <authorList>
            <person name="Tuo L."/>
        </authorList>
    </citation>
    <scope>NUCLEOTIDE SEQUENCE [LARGE SCALE GENOMIC DNA]</scope>
    <source>
        <strain evidence="3 4">M1HQ-2</strain>
    </source>
</reference>
<feature type="compositionally biased region" description="Low complexity" evidence="1">
    <location>
        <begin position="1"/>
        <end position="12"/>
    </location>
</feature>
<feature type="domain" description="N-acetyltransferase" evidence="2">
    <location>
        <begin position="43"/>
        <end position="207"/>
    </location>
</feature>
<evidence type="ECO:0000259" key="2">
    <source>
        <dbReference type="PROSITE" id="PS51186"/>
    </source>
</evidence>
<evidence type="ECO:0000256" key="1">
    <source>
        <dbReference type="SAM" id="MobiDB-lite"/>
    </source>
</evidence>
<dbReference type="EMBL" id="QFKX01000002">
    <property type="protein sequence ID" value="PWH06353.1"/>
    <property type="molecule type" value="Genomic_DNA"/>
</dbReference>
<accession>A0A2U2RKG0</accession>
<organism evidence="3 4">
    <name type="scientific">Brachybacterium endophyticum</name>
    <dbReference type="NCBI Taxonomy" id="2182385"/>
    <lineage>
        <taxon>Bacteria</taxon>
        <taxon>Bacillati</taxon>
        <taxon>Actinomycetota</taxon>
        <taxon>Actinomycetes</taxon>
        <taxon>Micrococcales</taxon>
        <taxon>Dermabacteraceae</taxon>
        <taxon>Brachybacterium</taxon>
    </lineage>
</organism>